<name>A0A3F3IFD0_SALER</name>
<sequence length="433" mass="47259">MPSTIDLAVAGRLPARDAVSYFQSKGRTVSWNWFETHADVHARMFTVAKAVRMDVLTTLQGAVDQAIAEGTTQEAFIAALTPKLQKLGWWGQQVVVDSAGNAQKVQLGSPRRLALIYNVNTRVAYNAGRYAQMMSDADAFPFWQYVAVMDGRTRPEHARLHGLVFRYDDPFWRWFYPPNGWQCRCRVRALSAARMKALGLTTSYGASFIQTREVEAGVDPTTGEVFKTTSATFDNGRVKMTPDVGWSHNPGMAAFGTDTALIRKMADVKDAALRQQVVQCLNGSRERKLALSLWLKRAAAGRAAGEALRPLGLVSEPLADRIAALSGQPAPRLLVLTDETVSQANLTSAECAQVACLADTPVTVLWSGARQQLAYVTVLQDGGILLACSQNGDAANLYRTVQLVRMTAEALCQAVRDGEWQILSGHLPGGETQ</sequence>
<dbReference type="Proteomes" id="UP000852880">
    <property type="component" value="Unassembled WGS sequence"/>
</dbReference>
<reference evidence="2" key="1">
    <citation type="submission" date="2016-09" db="EMBL/GenBank/DDBJ databases">
        <title>Whole Genome Sequencing of Salmonella enterica subsp. enterica serovar Nottingham.</title>
        <authorList>
            <person name="Zheng J."/>
            <person name="Wang H."/>
        </authorList>
    </citation>
    <scope>NUCLEOTIDE SEQUENCE [LARGE SCALE GENOMIC DNA]</scope>
    <source>
        <strain evidence="2">CFSAN055411</strain>
    </source>
</reference>
<proteinExistence type="predicted"/>
<dbReference type="RefSeq" id="WP_069721186.1">
    <property type="nucleotide sequence ID" value="NZ_MJEL01000009.1"/>
</dbReference>
<evidence type="ECO:0000313" key="2">
    <source>
        <dbReference type="EMBL" id="OEH98420.1"/>
    </source>
</evidence>
<dbReference type="EMBL" id="MJEL01000009">
    <property type="protein sequence ID" value="OEH98420.1"/>
    <property type="molecule type" value="Genomic_DNA"/>
</dbReference>
<dbReference type="AlphaFoldDB" id="A0A3F3IFD0"/>
<dbReference type="NCBIfam" id="TIGR01641">
    <property type="entry name" value="phageSPP1_gp7"/>
    <property type="match status" value="1"/>
</dbReference>
<feature type="domain" description="Phage head morphogenesis" evidence="1">
    <location>
        <begin position="58"/>
        <end position="187"/>
    </location>
</feature>
<protein>
    <submittedName>
        <fullName evidence="2">Phage head morphogenesis protein</fullName>
    </submittedName>
</protein>
<comment type="caution">
    <text evidence="2">The sequence shown here is derived from an EMBL/GenBank/DDBJ whole genome shotgun (WGS) entry which is preliminary data.</text>
</comment>
<organism evidence="2">
    <name type="scientific">Salmonella enterica</name>
    <name type="common">Salmonella choleraesuis</name>
    <dbReference type="NCBI Taxonomy" id="28901"/>
    <lineage>
        <taxon>Bacteria</taxon>
        <taxon>Pseudomonadati</taxon>
        <taxon>Pseudomonadota</taxon>
        <taxon>Gammaproteobacteria</taxon>
        <taxon>Enterobacterales</taxon>
        <taxon>Enterobacteriaceae</taxon>
        <taxon>Salmonella</taxon>
    </lineage>
</organism>
<evidence type="ECO:0000259" key="1">
    <source>
        <dbReference type="Pfam" id="PF04233"/>
    </source>
</evidence>
<dbReference type="Pfam" id="PF04233">
    <property type="entry name" value="Phage_Mu_F"/>
    <property type="match status" value="1"/>
</dbReference>
<accession>A0A3F3IFD0</accession>
<dbReference type="InterPro" id="IPR006528">
    <property type="entry name" value="Phage_head_morphogenesis_dom"/>
</dbReference>
<gene>
    <name evidence="2" type="ORF">BH006_17310</name>
</gene>